<dbReference type="Proteomes" id="UP001377337">
    <property type="component" value="Chromosome"/>
</dbReference>
<protein>
    <submittedName>
        <fullName evidence="1">Uncharacterized protein</fullName>
    </submittedName>
</protein>
<name>A0ABZ2NK19_9BACI</name>
<evidence type="ECO:0000313" key="2">
    <source>
        <dbReference type="Proteomes" id="UP001377337"/>
    </source>
</evidence>
<keyword evidence="2" id="KW-1185">Reference proteome</keyword>
<sequence length="61" mass="6808">MISYFTDFVLFAIFVIGLTATMGVLANGIGSGLFGGKTKDTFFQQSEKTQKGWNRVKRINR</sequence>
<dbReference type="EMBL" id="CP147407">
    <property type="protein sequence ID" value="WXB98172.1"/>
    <property type="molecule type" value="Genomic_DNA"/>
</dbReference>
<dbReference type="RefSeq" id="WP_338781079.1">
    <property type="nucleotide sequence ID" value="NZ_CP147407.1"/>
</dbReference>
<evidence type="ECO:0000313" key="1">
    <source>
        <dbReference type="EMBL" id="WXB98172.1"/>
    </source>
</evidence>
<reference evidence="1 2" key="1">
    <citation type="submission" date="2024-02" db="EMBL/GenBank/DDBJ databases">
        <title>Seven novel Bacillus-like species.</title>
        <authorList>
            <person name="Liu G."/>
        </authorList>
    </citation>
    <scope>NUCLEOTIDE SEQUENCE [LARGE SCALE GENOMIC DNA]</scope>
    <source>
        <strain evidence="1 2">FJAT-52054</strain>
    </source>
</reference>
<organism evidence="1 2">
    <name type="scientific">Metabacillus sediminis</name>
    <dbReference type="NCBI Taxonomy" id="3117746"/>
    <lineage>
        <taxon>Bacteria</taxon>
        <taxon>Bacillati</taxon>
        <taxon>Bacillota</taxon>
        <taxon>Bacilli</taxon>
        <taxon>Bacillales</taxon>
        <taxon>Bacillaceae</taxon>
        <taxon>Metabacillus</taxon>
    </lineage>
</organism>
<proteinExistence type="predicted"/>
<gene>
    <name evidence="1" type="ORF">WCV65_06755</name>
</gene>
<accession>A0ABZ2NK19</accession>